<protein>
    <submittedName>
        <fullName evidence="2">Uncharacterized protein</fullName>
    </submittedName>
</protein>
<feature type="signal peptide" evidence="1">
    <location>
        <begin position="1"/>
        <end position="27"/>
    </location>
</feature>
<sequence length="266" mass="29397">MISLIPTIHIILNTYLIFLSGNGVTYAFPTSDEWYRVASTPTNGSAISTTTALSTKLYLPSLPASPLGCADQYQLYNAAMPEDRRCRPLASLTDAISGAAPLFGTRYLNYVTFGAQAGNPRTDSEARFNYFAARLATRTLINILLTQLKSAGLISQRNFVTVRWIRGWNNLAPGDRLIKAISLSRIPYVVRTWTSDHQNILRLIATIQDAGLTSRMKISTLLREKFAKRSARTVSAKPMATRYQLLIGYFNGAAADSIGQYGLWSD</sequence>
<dbReference type="Proteomes" id="UP001148614">
    <property type="component" value="Unassembled WGS sequence"/>
</dbReference>
<organism evidence="2 3">
    <name type="scientific">Xylaria arbuscula</name>
    <dbReference type="NCBI Taxonomy" id="114810"/>
    <lineage>
        <taxon>Eukaryota</taxon>
        <taxon>Fungi</taxon>
        <taxon>Dikarya</taxon>
        <taxon>Ascomycota</taxon>
        <taxon>Pezizomycotina</taxon>
        <taxon>Sordariomycetes</taxon>
        <taxon>Xylariomycetidae</taxon>
        <taxon>Xylariales</taxon>
        <taxon>Xylariaceae</taxon>
        <taxon>Xylaria</taxon>
    </lineage>
</organism>
<comment type="caution">
    <text evidence="2">The sequence shown here is derived from an EMBL/GenBank/DDBJ whole genome shotgun (WGS) entry which is preliminary data.</text>
</comment>
<accession>A0A9W8NCW6</accession>
<keyword evidence="3" id="KW-1185">Reference proteome</keyword>
<evidence type="ECO:0000313" key="3">
    <source>
        <dbReference type="Proteomes" id="UP001148614"/>
    </source>
</evidence>
<proteinExistence type="predicted"/>
<gene>
    <name evidence="2" type="ORF">NPX13_g6085</name>
</gene>
<reference evidence="2" key="1">
    <citation type="submission" date="2022-07" db="EMBL/GenBank/DDBJ databases">
        <title>Genome Sequence of Xylaria arbuscula.</title>
        <authorList>
            <person name="Buettner E."/>
        </authorList>
    </citation>
    <scope>NUCLEOTIDE SEQUENCE</scope>
    <source>
        <strain evidence="2">VT107</strain>
    </source>
</reference>
<name>A0A9W8NCW6_9PEZI</name>
<keyword evidence="1" id="KW-0732">Signal</keyword>
<feature type="chain" id="PRO_5040845635" evidence="1">
    <location>
        <begin position="28"/>
        <end position="266"/>
    </location>
</feature>
<dbReference type="EMBL" id="JANPWZ010001035">
    <property type="protein sequence ID" value="KAJ3569444.1"/>
    <property type="molecule type" value="Genomic_DNA"/>
</dbReference>
<evidence type="ECO:0000256" key="1">
    <source>
        <dbReference type="SAM" id="SignalP"/>
    </source>
</evidence>
<dbReference type="AlphaFoldDB" id="A0A9W8NCW6"/>
<evidence type="ECO:0000313" key="2">
    <source>
        <dbReference type="EMBL" id="KAJ3569444.1"/>
    </source>
</evidence>